<proteinExistence type="evidence at transcript level"/>
<feature type="non-terminal residue" evidence="1">
    <location>
        <position position="1"/>
    </location>
</feature>
<protein>
    <submittedName>
        <fullName evidence="1">SJCHGC03897 protein</fullName>
    </submittedName>
</protein>
<dbReference type="AlphaFoldDB" id="Q5C6I8"/>
<accession>Q5C6I8</accession>
<name>Q5C6I8_SCHJA</name>
<organism evidence="1">
    <name type="scientific">Schistosoma japonicum</name>
    <name type="common">Blood fluke</name>
    <dbReference type="NCBI Taxonomy" id="6182"/>
    <lineage>
        <taxon>Eukaryota</taxon>
        <taxon>Metazoa</taxon>
        <taxon>Spiralia</taxon>
        <taxon>Lophotrochozoa</taxon>
        <taxon>Platyhelminthes</taxon>
        <taxon>Trematoda</taxon>
        <taxon>Digenea</taxon>
        <taxon>Strigeidida</taxon>
        <taxon>Schistosomatoidea</taxon>
        <taxon>Schistosomatidae</taxon>
        <taxon>Schistosoma</taxon>
    </lineage>
</organism>
<dbReference type="EMBL" id="AY808847">
    <property type="protein sequence ID" value="AAX24736.2"/>
    <property type="molecule type" value="mRNA"/>
</dbReference>
<reference evidence="1" key="1">
    <citation type="journal article" date="2006" name="PLoS Pathog.">
        <title>New perspectives on host-parasite interplay by comparative transcriptomic and proteomic analyses of Schistosoma japonicum.</title>
        <authorList>
            <person name="Liu F."/>
            <person name="Lu J."/>
            <person name="Hu W."/>
            <person name="Wang S.Y."/>
            <person name="Cui S.J."/>
            <person name="Chi M."/>
            <person name="Yan Q."/>
            <person name="Wang X.R."/>
            <person name="Song H.D."/>
            <person name="Xu X.N."/>
            <person name="Wang J.J."/>
            <person name="Zhang X.L."/>
            <person name="Zhang X."/>
            <person name="Wang Z.Q."/>
            <person name="Xue C.L."/>
            <person name="Brindley P.J."/>
            <person name="McManus D.P."/>
            <person name="Yang P.Y."/>
            <person name="Feng Z."/>
            <person name="Chen Z."/>
            <person name="Han Z.G."/>
        </authorList>
    </citation>
    <scope>NUCLEOTIDE SEQUENCE</scope>
</reference>
<evidence type="ECO:0000313" key="1">
    <source>
        <dbReference type="EMBL" id="AAX24736.2"/>
    </source>
</evidence>
<sequence length="119" mass="13684">DILRQQSNSFMQSQQYNIEKQQIYYPKQNKHLLFNELCNHLSTTTTTTTNTVTTTTDDDDNNSSNMLKSLEKSNLYTSSDYISCPQFNLCINRTDYLFSDHNLNMGVVPPPNLNPFTSS</sequence>